<organism evidence="9 10">
    <name type="scientific">Ruegeria pomeroyi</name>
    <dbReference type="NCBI Taxonomy" id="89184"/>
    <lineage>
        <taxon>Bacteria</taxon>
        <taxon>Pseudomonadati</taxon>
        <taxon>Pseudomonadota</taxon>
        <taxon>Alphaproteobacteria</taxon>
        <taxon>Rhodobacterales</taxon>
        <taxon>Roseobacteraceae</taxon>
        <taxon>Ruegeria</taxon>
    </lineage>
</organism>
<evidence type="ECO:0000256" key="5">
    <source>
        <dbReference type="ARBA" id="ARBA00023136"/>
    </source>
</evidence>
<dbReference type="Proteomes" id="UP000813672">
    <property type="component" value="Unassembled WGS sequence"/>
</dbReference>
<comment type="subcellular location">
    <subcellularLocation>
        <location evidence="6">Cell membrane</location>
        <topology evidence="6">Multi-pass membrane protein</topology>
    </subcellularLocation>
    <subcellularLocation>
        <location evidence="1">Membrane</location>
        <topology evidence="1">Multi-pass membrane protein</topology>
    </subcellularLocation>
</comment>
<feature type="transmembrane region" description="Helical" evidence="7">
    <location>
        <begin position="89"/>
        <end position="106"/>
    </location>
</feature>
<dbReference type="EMBL" id="JAGQAF010000003">
    <property type="protein sequence ID" value="MCE8536889.1"/>
    <property type="molecule type" value="Genomic_DNA"/>
</dbReference>
<comment type="caution">
    <text evidence="9">The sequence shown here is derived from an EMBL/GenBank/DDBJ whole genome shotgun (WGS) entry which is preliminary data.</text>
</comment>
<dbReference type="RefSeq" id="WP_234218714.1">
    <property type="nucleotide sequence ID" value="NZ_JAGQAF010000003.1"/>
</dbReference>
<evidence type="ECO:0000256" key="1">
    <source>
        <dbReference type="ARBA" id="ARBA00004141"/>
    </source>
</evidence>
<name>A0A9Q3WJ56_9RHOB</name>
<evidence type="ECO:0000256" key="7">
    <source>
        <dbReference type="SAM" id="Phobius"/>
    </source>
</evidence>
<evidence type="ECO:0000259" key="8">
    <source>
        <dbReference type="PROSITE" id="PS50253"/>
    </source>
</evidence>
<feature type="transmembrane region" description="Helical" evidence="7">
    <location>
        <begin position="163"/>
        <end position="181"/>
    </location>
</feature>
<dbReference type="AlphaFoldDB" id="A0A9Q3WJ56"/>
<comment type="similarity">
    <text evidence="2 6">Belongs to the cytochrome c oxidase subunit 3 family.</text>
</comment>
<keyword evidence="3 6" id="KW-0812">Transmembrane</keyword>
<dbReference type="InterPro" id="IPR024791">
    <property type="entry name" value="Cyt_c/ubiquinol_Oxase_su3"/>
</dbReference>
<dbReference type="GO" id="GO:0019646">
    <property type="term" value="P:aerobic electron transport chain"/>
    <property type="evidence" value="ECO:0007669"/>
    <property type="project" value="InterPro"/>
</dbReference>
<dbReference type="GO" id="GO:0005886">
    <property type="term" value="C:plasma membrane"/>
    <property type="evidence" value="ECO:0007669"/>
    <property type="project" value="UniProtKB-SubCell"/>
</dbReference>
<dbReference type="PROSITE" id="PS50253">
    <property type="entry name" value="COX3"/>
    <property type="match status" value="1"/>
</dbReference>
<evidence type="ECO:0000256" key="6">
    <source>
        <dbReference type="RuleBase" id="RU003376"/>
    </source>
</evidence>
<feature type="transmembrane region" description="Helical" evidence="7">
    <location>
        <begin position="14"/>
        <end position="37"/>
    </location>
</feature>
<gene>
    <name evidence="9" type="ORF">KBY27_05440</name>
</gene>
<dbReference type="FunFam" id="1.20.120.80:FF:000004">
    <property type="entry name" value="Cytochrome c oxidase, subunit III"/>
    <property type="match status" value="1"/>
</dbReference>
<protein>
    <submittedName>
        <fullName evidence="9">Cytochrome c oxidase subunit 3</fullName>
    </submittedName>
</protein>
<keyword evidence="5 7" id="KW-0472">Membrane</keyword>
<dbReference type="Gene3D" id="1.20.120.80">
    <property type="entry name" value="Cytochrome c oxidase, subunit III, four-helix bundle"/>
    <property type="match status" value="1"/>
</dbReference>
<keyword evidence="4 7" id="KW-1133">Transmembrane helix</keyword>
<dbReference type="InterPro" id="IPR013833">
    <property type="entry name" value="Cyt_c_oxidase_su3_a-hlx"/>
</dbReference>
<evidence type="ECO:0000313" key="9">
    <source>
        <dbReference type="EMBL" id="MCE8536889.1"/>
    </source>
</evidence>
<dbReference type="PANTHER" id="PTHR11403">
    <property type="entry name" value="CYTOCHROME C OXIDASE SUBUNIT III"/>
    <property type="match status" value="1"/>
</dbReference>
<reference evidence="9" key="1">
    <citation type="journal article" date="2021" name="Environ. Microbiol.">
        <title>Cryptic niche differentiation of novel sediment ecotypes of Rugeria pomeroyi correlates with nitrate respiration.</title>
        <authorList>
            <person name="Lin X."/>
            <person name="McNichol J."/>
            <person name="Chu X."/>
            <person name="Qian Y."/>
            <person name="Luo H."/>
        </authorList>
    </citation>
    <scope>NUCLEOTIDE SEQUENCE</scope>
    <source>
        <strain evidence="9">SZCCDBB064</strain>
    </source>
</reference>
<proteinExistence type="inferred from homology"/>
<evidence type="ECO:0000313" key="10">
    <source>
        <dbReference type="Proteomes" id="UP000813672"/>
    </source>
</evidence>
<dbReference type="InterPro" id="IPR000298">
    <property type="entry name" value="Cyt_c_oxidase-like_su3"/>
</dbReference>
<feature type="transmembrane region" description="Helical" evidence="7">
    <location>
        <begin position="126"/>
        <end position="151"/>
    </location>
</feature>
<evidence type="ECO:0000256" key="2">
    <source>
        <dbReference type="ARBA" id="ARBA00010581"/>
    </source>
</evidence>
<feature type="domain" description="Heme-copper oxidase subunit III family profile" evidence="8">
    <location>
        <begin position="1"/>
        <end position="182"/>
    </location>
</feature>
<dbReference type="Pfam" id="PF00510">
    <property type="entry name" value="COX3"/>
    <property type="match status" value="1"/>
</dbReference>
<evidence type="ECO:0000256" key="4">
    <source>
        <dbReference type="ARBA" id="ARBA00022989"/>
    </source>
</evidence>
<dbReference type="GO" id="GO:0004129">
    <property type="term" value="F:cytochrome-c oxidase activity"/>
    <property type="evidence" value="ECO:0007669"/>
    <property type="project" value="InterPro"/>
</dbReference>
<dbReference type="SUPFAM" id="SSF81452">
    <property type="entry name" value="Cytochrome c oxidase subunit III-like"/>
    <property type="match status" value="1"/>
</dbReference>
<evidence type="ECO:0000256" key="3">
    <source>
        <dbReference type="ARBA" id="ARBA00022692"/>
    </source>
</evidence>
<accession>A0A9Q3WJ56</accession>
<dbReference type="PANTHER" id="PTHR11403:SF6">
    <property type="entry name" value="NITRIC OXIDE REDUCTASE SUBUNIT E"/>
    <property type="match status" value="1"/>
</dbReference>
<sequence length="182" mass="19934">MSERSLIDELPGELMMWVLILSELLVFGAGLVALLAVRLTDPTGFAEAQDHLYRTGAALNTVVLVTSGYLAACALRWRRSGRRAQARWALLLAAGLGALFLVIKGAEYAGKAAQGISYDTHPFFMFYYLLTGFHAAHVLAGVVILLLVAWLDAPRNIEAGAQFWHMVDLVWVLLYPVVYLAG</sequence>
<dbReference type="InterPro" id="IPR035973">
    <property type="entry name" value="Cyt_c_oxidase_su3-like_sf"/>
</dbReference>